<organism evidence="1 2">
    <name type="scientific">Lysinibacillus xylanilyticus</name>
    <dbReference type="NCBI Taxonomy" id="582475"/>
    <lineage>
        <taxon>Bacteria</taxon>
        <taxon>Bacillati</taxon>
        <taxon>Bacillota</taxon>
        <taxon>Bacilli</taxon>
        <taxon>Bacillales</taxon>
        <taxon>Bacillaceae</taxon>
        <taxon>Lysinibacillus</taxon>
    </lineage>
</organism>
<name>A0A0K9F557_9BACI</name>
<dbReference type="PANTHER" id="PTHR34796">
    <property type="entry name" value="EXPRESSED PROTEIN"/>
    <property type="match status" value="1"/>
</dbReference>
<dbReference type="InterPro" id="IPR023203">
    <property type="entry name" value="TTHA0068_sf"/>
</dbReference>
<protein>
    <recommendedName>
        <fullName evidence="3">DUF309 domain-containing protein</fullName>
    </recommendedName>
</protein>
<dbReference type="PANTHER" id="PTHR34796:SF1">
    <property type="entry name" value="EXPRESSED PROTEIN"/>
    <property type="match status" value="1"/>
</dbReference>
<dbReference type="RefSeq" id="WP_049668630.1">
    <property type="nucleotide sequence ID" value="NZ_LFXJ01000010.1"/>
</dbReference>
<dbReference type="OrthoDB" id="165483at2"/>
<accession>A0A0K9F557</accession>
<dbReference type="PATRIC" id="fig|582475.4.peg.3477"/>
<evidence type="ECO:0000313" key="2">
    <source>
        <dbReference type="Proteomes" id="UP000037326"/>
    </source>
</evidence>
<reference evidence="2" key="1">
    <citation type="submission" date="2015-07" db="EMBL/GenBank/DDBJ databases">
        <authorList>
            <consortium name="Consortium for Microbial Forensics and Genomics (microFORGE)"/>
            <person name="Knight B.M."/>
            <person name="Roberts D.P."/>
            <person name="Lin D."/>
            <person name="Hari K."/>
            <person name="Fletcher J."/>
            <person name="Melcher U."/>
            <person name="Blagden T."/>
            <person name="Winegar R.A."/>
        </authorList>
    </citation>
    <scope>NUCLEOTIDE SEQUENCE [LARGE SCALE GENOMIC DNA]</scope>
    <source>
        <strain evidence="2">DSM 23493</strain>
    </source>
</reference>
<dbReference type="EMBL" id="LFXJ01000010">
    <property type="protein sequence ID" value="KMY29729.1"/>
    <property type="molecule type" value="Genomic_DNA"/>
</dbReference>
<dbReference type="Proteomes" id="UP000037326">
    <property type="component" value="Unassembled WGS sequence"/>
</dbReference>
<evidence type="ECO:0008006" key="3">
    <source>
        <dbReference type="Google" id="ProtNLM"/>
    </source>
</evidence>
<dbReference type="InterPro" id="IPR005500">
    <property type="entry name" value="DUF309"/>
</dbReference>
<evidence type="ECO:0000313" key="1">
    <source>
        <dbReference type="EMBL" id="KMY29729.1"/>
    </source>
</evidence>
<dbReference type="GeneID" id="96600853"/>
<comment type="caution">
    <text evidence="1">The sequence shown here is derived from an EMBL/GenBank/DDBJ whole genome shotgun (WGS) entry which is preliminary data.</text>
</comment>
<sequence length="168" mass="19891">MHPQHHTLFIDYCAFFNGNQDFFECHEVLEEYWKEIAPGDKEHPLVGYVQLATGLYHWRRDNFTGAARILEKALHNFQHNMGHIFFDEIDYEILLTQLTDSLSAIQKGKSFQAFQLPLSPILEELTFARIQILPPSDSNYLLHKHMLRDRSHILAERQESKQRKSRRQ</sequence>
<proteinExistence type="predicted"/>
<dbReference type="AlphaFoldDB" id="A0A0K9F557"/>
<dbReference type="SUPFAM" id="SSF140663">
    <property type="entry name" value="TTHA0068-like"/>
    <property type="match status" value="1"/>
</dbReference>
<dbReference type="Pfam" id="PF03745">
    <property type="entry name" value="DUF309"/>
    <property type="match status" value="1"/>
</dbReference>
<gene>
    <name evidence="1" type="ORF">ACZ11_21835</name>
</gene>
<dbReference type="Gene3D" id="1.10.3450.10">
    <property type="entry name" value="TTHA0068-like"/>
    <property type="match status" value="1"/>
</dbReference>